<feature type="domain" description="Multidrug resistance protein MdtA-like barrel-sandwich hybrid" evidence="5">
    <location>
        <begin position="67"/>
        <end position="188"/>
    </location>
</feature>
<keyword evidence="8" id="KW-1185">Reference proteome</keyword>
<dbReference type="Gene3D" id="1.10.287.470">
    <property type="entry name" value="Helix hairpin bin"/>
    <property type="match status" value="2"/>
</dbReference>
<dbReference type="InterPro" id="IPR058625">
    <property type="entry name" value="MdtA-like_BSH"/>
</dbReference>
<sequence>MSRLISLIRPLAILAVALLLAVFMVKSRPQLEARSVSIPPPIVSVQAVAKGTQSVRVMAHGNVTAWRQLELTAQVAGEVLWKSERFEPGVVVEEGEPLLRIDPTDYELALAEANQALSSAKLSLAEAESLRQAARVEEAEASVAAAEVRILRAKRDLANTEITAPYAAVIDEQTVELGQFISVGTRLGRVLGADKAEIRLPIPPQDIRFIQDIDNARVTLHGESAGDTRSWEGGISRVEARIDTQTRAFPVVVEVENPLDTAVHSAPMRFGLFVRAEITGGSVPSAVRIPQAALHGDNDVFVYVDGVLQRRSVTVVRVSAEGALVTEGLADGEQVVVTRLDLMFEGMAVALSDV</sequence>
<reference evidence="7 8" key="1">
    <citation type="submission" date="2023-10" db="EMBL/GenBank/DDBJ databases">
        <title>Two novel species belonging to the OM43/NOR5 clade.</title>
        <authorList>
            <person name="Park M."/>
        </authorList>
    </citation>
    <scope>NUCLEOTIDE SEQUENCE [LARGE SCALE GENOMIC DNA]</scope>
    <source>
        <strain evidence="7 8">IMCC45268</strain>
    </source>
</reference>
<evidence type="ECO:0000259" key="6">
    <source>
        <dbReference type="Pfam" id="PF25967"/>
    </source>
</evidence>
<keyword evidence="4" id="KW-0175">Coiled coil</keyword>
<comment type="subcellular location">
    <subcellularLocation>
        <location evidence="1">Cell envelope</location>
    </subcellularLocation>
</comment>
<keyword evidence="3" id="KW-0813">Transport</keyword>
<dbReference type="Pfam" id="PF25917">
    <property type="entry name" value="BSH_RND"/>
    <property type="match status" value="1"/>
</dbReference>
<dbReference type="Gene3D" id="2.40.420.20">
    <property type="match status" value="1"/>
</dbReference>
<dbReference type="NCBIfam" id="TIGR01730">
    <property type="entry name" value="RND_mfp"/>
    <property type="match status" value="1"/>
</dbReference>
<evidence type="ECO:0000256" key="4">
    <source>
        <dbReference type="SAM" id="Coils"/>
    </source>
</evidence>
<dbReference type="PANTHER" id="PTHR30469">
    <property type="entry name" value="MULTIDRUG RESISTANCE PROTEIN MDTA"/>
    <property type="match status" value="1"/>
</dbReference>
<evidence type="ECO:0000313" key="7">
    <source>
        <dbReference type="EMBL" id="WOJ96809.1"/>
    </source>
</evidence>
<protein>
    <submittedName>
        <fullName evidence="7">Efflux RND transporter periplasmic adaptor subunit</fullName>
    </submittedName>
</protein>
<dbReference type="Gene3D" id="2.40.50.100">
    <property type="match status" value="2"/>
</dbReference>
<dbReference type="PANTHER" id="PTHR30469:SF12">
    <property type="entry name" value="MULTIDRUG RESISTANCE PROTEIN MDTA"/>
    <property type="match status" value="1"/>
</dbReference>
<dbReference type="Proteomes" id="UP001626549">
    <property type="component" value="Chromosome"/>
</dbReference>
<accession>A0ABZ0IDE0</accession>
<feature type="domain" description="Multidrug resistance protein MdtA-like C-terminal permuted SH3" evidence="6">
    <location>
        <begin position="286"/>
        <end position="341"/>
    </location>
</feature>
<dbReference type="InterPro" id="IPR006143">
    <property type="entry name" value="RND_pump_MFP"/>
</dbReference>
<evidence type="ECO:0000313" key="8">
    <source>
        <dbReference type="Proteomes" id="UP001626549"/>
    </source>
</evidence>
<dbReference type="RefSeq" id="WP_407327503.1">
    <property type="nucleotide sequence ID" value="NZ_CP136865.1"/>
</dbReference>
<dbReference type="Gene3D" id="2.40.30.170">
    <property type="match status" value="1"/>
</dbReference>
<gene>
    <name evidence="7" type="ORF">R0137_16415</name>
</gene>
<dbReference type="SUPFAM" id="SSF111369">
    <property type="entry name" value="HlyD-like secretion proteins"/>
    <property type="match status" value="1"/>
</dbReference>
<comment type="similarity">
    <text evidence="2">Belongs to the membrane fusion protein (MFP) (TC 8.A.1) family.</text>
</comment>
<proteinExistence type="inferred from homology"/>
<evidence type="ECO:0000256" key="1">
    <source>
        <dbReference type="ARBA" id="ARBA00004196"/>
    </source>
</evidence>
<organism evidence="7 8">
    <name type="scientific">Congregibacter brevis</name>
    <dbReference type="NCBI Taxonomy" id="3081201"/>
    <lineage>
        <taxon>Bacteria</taxon>
        <taxon>Pseudomonadati</taxon>
        <taxon>Pseudomonadota</taxon>
        <taxon>Gammaproteobacteria</taxon>
        <taxon>Cellvibrionales</taxon>
        <taxon>Halieaceae</taxon>
        <taxon>Congregibacter</taxon>
    </lineage>
</organism>
<evidence type="ECO:0000256" key="2">
    <source>
        <dbReference type="ARBA" id="ARBA00009477"/>
    </source>
</evidence>
<dbReference type="EMBL" id="CP136865">
    <property type="protein sequence ID" value="WOJ96809.1"/>
    <property type="molecule type" value="Genomic_DNA"/>
</dbReference>
<evidence type="ECO:0000256" key="3">
    <source>
        <dbReference type="ARBA" id="ARBA00022448"/>
    </source>
</evidence>
<evidence type="ECO:0000259" key="5">
    <source>
        <dbReference type="Pfam" id="PF25917"/>
    </source>
</evidence>
<dbReference type="Pfam" id="PF25967">
    <property type="entry name" value="RND-MFP_C"/>
    <property type="match status" value="1"/>
</dbReference>
<name>A0ABZ0IDE0_9GAMM</name>
<dbReference type="InterPro" id="IPR058627">
    <property type="entry name" value="MdtA-like_C"/>
</dbReference>
<feature type="coiled-coil region" evidence="4">
    <location>
        <begin position="110"/>
        <end position="156"/>
    </location>
</feature>